<feature type="domain" description="M23ase beta-sheet core" evidence="3">
    <location>
        <begin position="199"/>
        <end position="290"/>
    </location>
</feature>
<dbReference type="Pfam" id="PF01551">
    <property type="entry name" value="Peptidase_M23"/>
    <property type="match status" value="1"/>
</dbReference>
<dbReference type="Proteomes" id="UP000214746">
    <property type="component" value="Unassembled WGS sequence"/>
</dbReference>
<evidence type="ECO:0000259" key="3">
    <source>
        <dbReference type="Pfam" id="PF01551"/>
    </source>
</evidence>
<evidence type="ECO:0000313" key="4">
    <source>
        <dbReference type="EMBL" id="PZE19977.1"/>
    </source>
</evidence>
<protein>
    <submittedName>
        <fullName evidence="4">M23 family peptidase</fullName>
    </submittedName>
</protein>
<dbReference type="InterPro" id="IPR016047">
    <property type="entry name" value="M23ase_b-sheet_dom"/>
</dbReference>
<feature type="transmembrane region" description="Helical" evidence="2">
    <location>
        <begin position="100"/>
        <end position="118"/>
    </location>
</feature>
<dbReference type="RefSeq" id="WP_089200975.1">
    <property type="nucleotide sequence ID" value="NZ_NHRJ02000011.1"/>
</dbReference>
<dbReference type="EMBL" id="NHRJ02000011">
    <property type="protein sequence ID" value="PZE19977.1"/>
    <property type="molecule type" value="Genomic_DNA"/>
</dbReference>
<organism evidence="4 5">
    <name type="scientific">Paenibacillus xerothermodurans</name>
    <dbReference type="NCBI Taxonomy" id="1977292"/>
    <lineage>
        <taxon>Bacteria</taxon>
        <taxon>Bacillati</taxon>
        <taxon>Bacillota</taxon>
        <taxon>Bacilli</taxon>
        <taxon>Bacillales</taxon>
        <taxon>Paenibacillaceae</taxon>
        <taxon>Paenibacillus</taxon>
    </lineage>
</organism>
<reference evidence="4" key="1">
    <citation type="submission" date="2018-06" db="EMBL/GenBank/DDBJ databases">
        <title>Paenibacillus xerothermodurans sp. nov. an extremely dry heat resistant spore forming bacterium isolated from the soil of Cape Canaveral, Florida.</title>
        <authorList>
            <person name="Seuylemezian A."/>
            <person name="Kaur N."/>
            <person name="Patil P."/>
            <person name="Patil P."/>
            <person name="Mayilraj S."/>
            <person name="Vaishampayan P."/>
        </authorList>
    </citation>
    <scope>NUCLEOTIDE SEQUENCE [LARGE SCALE GENOMIC DNA]</scope>
    <source>
        <strain evidence="4">ATCC 27380</strain>
    </source>
</reference>
<name>A0A2W1N6G9_PAEXE</name>
<sequence>MEKRDKLRQRRMERIRHLSQFGNGEHVMPPANRENHSPNLPDAPARPRTQEPASHGSDDEPWNDPEHLWRLKWNREMARHSTHYEDQDHEQSFIPTKSSIRIKLFISCVLFALIWAMFQSDHPLANKGKAFVTATLNESFDFRPVAAWYERQFGGAPTLLPALNPVNQQEAQKVTADSKHYFAPVRGKVIAPFEPGTLGVTVETKADATVSAMDTGLVVYAGAKEDTGFTVIVRHTDGVQSVYGWIEKGRVSVNDWIKGGETLGSVSQDSSQQTGYVYFAVSKDNTFINPADVVNFD</sequence>
<dbReference type="PANTHER" id="PTHR21666:SF274">
    <property type="entry name" value="STAGE IV SPORULATION PROTEIN FA"/>
    <property type="match status" value="1"/>
</dbReference>
<dbReference type="PANTHER" id="PTHR21666">
    <property type="entry name" value="PEPTIDASE-RELATED"/>
    <property type="match status" value="1"/>
</dbReference>
<keyword evidence="2" id="KW-1133">Transmembrane helix</keyword>
<comment type="caution">
    <text evidence="4">The sequence shown here is derived from an EMBL/GenBank/DDBJ whole genome shotgun (WGS) entry which is preliminary data.</text>
</comment>
<dbReference type="GO" id="GO:0004222">
    <property type="term" value="F:metalloendopeptidase activity"/>
    <property type="evidence" value="ECO:0007669"/>
    <property type="project" value="TreeGrafter"/>
</dbReference>
<dbReference type="InterPro" id="IPR011055">
    <property type="entry name" value="Dup_hybrid_motif"/>
</dbReference>
<evidence type="ECO:0000256" key="1">
    <source>
        <dbReference type="SAM" id="MobiDB-lite"/>
    </source>
</evidence>
<evidence type="ECO:0000256" key="2">
    <source>
        <dbReference type="SAM" id="Phobius"/>
    </source>
</evidence>
<proteinExistence type="predicted"/>
<feature type="compositionally biased region" description="Basic and acidic residues" evidence="1">
    <location>
        <begin position="1"/>
        <end position="16"/>
    </location>
</feature>
<keyword evidence="2" id="KW-0472">Membrane</keyword>
<evidence type="ECO:0000313" key="5">
    <source>
        <dbReference type="Proteomes" id="UP000214746"/>
    </source>
</evidence>
<dbReference type="AlphaFoldDB" id="A0A2W1N6G9"/>
<dbReference type="InterPro" id="IPR050570">
    <property type="entry name" value="Cell_wall_metabolism_enzyme"/>
</dbReference>
<keyword evidence="2" id="KW-0812">Transmembrane</keyword>
<dbReference type="OrthoDB" id="2986589at2"/>
<feature type="region of interest" description="Disordered" evidence="1">
    <location>
        <begin position="1"/>
        <end position="63"/>
    </location>
</feature>
<dbReference type="CDD" id="cd12797">
    <property type="entry name" value="M23_peptidase"/>
    <property type="match status" value="1"/>
</dbReference>
<accession>A0A2W1N6G9</accession>
<keyword evidence="5" id="KW-1185">Reference proteome</keyword>
<gene>
    <name evidence="4" type="ORF">CBW46_015870</name>
</gene>
<dbReference type="Gene3D" id="2.70.70.10">
    <property type="entry name" value="Glucose Permease (Domain IIA)"/>
    <property type="match status" value="1"/>
</dbReference>
<dbReference type="SUPFAM" id="SSF51261">
    <property type="entry name" value="Duplicated hybrid motif"/>
    <property type="match status" value="1"/>
</dbReference>